<proteinExistence type="predicted"/>
<sequence length="70" mass="7107">MATPHIVGLALYGISVNGVSGVSGVTNWLKTTATSGKISGSLRSSPNLIGNNGNSQQPNILERKVGTGLD</sequence>
<protein>
    <submittedName>
        <fullName evidence="1">Uncharacterized protein</fullName>
    </submittedName>
</protein>
<reference evidence="1" key="1">
    <citation type="submission" date="2022-08" db="EMBL/GenBank/DDBJ databases">
        <title>Genome Sequence of Fusarium decemcellulare.</title>
        <authorList>
            <person name="Buettner E."/>
        </authorList>
    </citation>
    <scope>NUCLEOTIDE SEQUENCE</scope>
    <source>
        <strain evidence="1">Babe19</strain>
    </source>
</reference>
<organism evidence="1 2">
    <name type="scientific">Fusarium decemcellulare</name>
    <dbReference type="NCBI Taxonomy" id="57161"/>
    <lineage>
        <taxon>Eukaryota</taxon>
        <taxon>Fungi</taxon>
        <taxon>Dikarya</taxon>
        <taxon>Ascomycota</taxon>
        <taxon>Pezizomycotina</taxon>
        <taxon>Sordariomycetes</taxon>
        <taxon>Hypocreomycetidae</taxon>
        <taxon>Hypocreales</taxon>
        <taxon>Nectriaceae</taxon>
        <taxon>Fusarium</taxon>
        <taxon>Fusarium decemcellulare species complex</taxon>
    </lineage>
</organism>
<evidence type="ECO:0000313" key="2">
    <source>
        <dbReference type="Proteomes" id="UP001148629"/>
    </source>
</evidence>
<dbReference type="EMBL" id="JANRMS010000838">
    <property type="protein sequence ID" value="KAJ3533766.1"/>
    <property type="molecule type" value="Genomic_DNA"/>
</dbReference>
<dbReference type="Proteomes" id="UP001148629">
    <property type="component" value="Unassembled WGS sequence"/>
</dbReference>
<accession>A0ACC1S7M5</accession>
<comment type="caution">
    <text evidence="1">The sequence shown here is derived from an EMBL/GenBank/DDBJ whole genome shotgun (WGS) entry which is preliminary data.</text>
</comment>
<gene>
    <name evidence="1" type="ORF">NM208_g7838</name>
</gene>
<keyword evidence="2" id="KW-1185">Reference proteome</keyword>
<name>A0ACC1S7M5_9HYPO</name>
<evidence type="ECO:0000313" key="1">
    <source>
        <dbReference type="EMBL" id="KAJ3533766.1"/>
    </source>
</evidence>